<organism evidence="4 5">
    <name type="scientific">Owenia fusiformis</name>
    <name type="common">Polychaete worm</name>
    <dbReference type="NCBI Taxonomy" id="6347"/>
    <lineage>
        <taxon>Eukaryota</taxon>
        <taxon>Metazoa</taxon>
        <taxon>Spiralia</taxon>
        <taxon>Lophotrochozoa</taxon>
        <taxon>Annelida</taxon>
        <taxon>Polychaeta</taxon>
        <taxon>Sedentaria</taxon>
        <taxon>Canalipalpata</taxon>
        <taxon>Sabellida</taxon>
        <taxon>Oweniida</taxon>
        <taxon>Oweniidae</taxon>
        <taxon>Owenia</taxon>
    </lineage>
</organism>
<feature type="region of interest" description="Disordered" evidence="2">
    <location>
        <begin position="67"/>
        <end position="86"/>
    </location>
</feature>
<feature type="compositionally biased region" description="Basic and acidic residues" evidence="2">
    <location>
        <begin position="702"/>
        <end position="761"/>
    </location>
</feature>
<dbReference type="PANTHER" id="PTHR23184">
    <property type="entry name" value="TETRATRICOPEPTIDE REPEAT PROTEIN 14"/>
    <property type="match status" value="1"/>
</dbReference>
<dbReference type="Gene3D" id="2.40.50.140">
    <property type="entry name" value="Nucleic acid-binding proteins"/>
    <property type="match status" value="1"/>
</dbReference>
<dbReference type="PROSITE" id="PS50126">
    <property type="entry name" value="S1"/>
    <property type="match status" value="1"/>
</dbReference>
<feature type="repeat" description="TPR" evidence="1">
    <location>
        <begin position="296"/>
        <end position="329"/>
    </location>
</feature>
<feature type="compositionally biased region" description="Basic and acidic residues" evidence="2">
    <location>
        <begin position="1375"/>
        <end position="1391"/>
    </location>
</feature>
<reference evidence="4" key="1">
    <citation type="submission" date="2022-03" db="EMBL/GenBank/DDBJ databases">
        <authorList>
            <person name="Martin C."/>
        </authorList>
    </citation>
    <scope>NUCLEOTIDE SEQUENCE</scope>
</reference>
<dbReference type="SMART" id="SM00028">
    <property type="entry name" value="TPR"/>
    <property type="match status" value="3"/>
</dbReference>
<feature type="compositionally biased region" description="Basic and acidic residues" evidence="2">
    <location>
        <begin position="622"/>
        <end position="652"/>
    </location>
</feature>
<feature type="compositionally biased region" description="Basic and acidic residues" evidence="2">
    <location>
        <begin position="1483"/>
        <end position="1518"/>
    </location>
</feature>
<feature type="repeat" description="TPR" evidence="1">
    <location>
        <begin position="330"/>
        <end position="363"/>
    </location>
</feature>
<dbReference type="InterPro" id="IPR003029">
    <property type="entry name" value="S1_domain"/>
</dbReference>
<feature type="compositionally biased region" description="Basic residues" evidence="2">
    <location>
        <begin position="582"/>
        <end position="594"/>
    </location>
</feature>
<dbReference type="GO" id="GO:0003676">
    <property type="term" value="F:nucleic acid binding"/>
    <property type="evidence" value="ECO:0007669"/>
    <property type="project" value="InterPro"/>
</dbReference>
<evidence type="ECO:0000313" key="5">
    <source>
        <dbReference type="Proteomes" id="UP000749559"/>
    </source>
</evidence>
<gene>
    <name evidence="4" type="ORF">OFUS_LOCUS8759</name>
</gene>
<name>A0A8S4NL01_OWEFU</name>
<dbReference type="InterPro" id="IPR011990">
    <property type="entry name" value="TPR-like_helical_dom_sf"/>
</dbReference>
<dbReference type="InterPro" id="IPR019734">
    <property type="entry name" value="TPR_rpt"/>
</dbReference>
<feature type="compositionally biased region" description="Basic and acidic residues" evidence="2">
    <location>
        <begin position="1531"/>
        <end position="1554"/>
    </location>
</feature>
<feature type="region of interest" description="Disordered" evidence="2">
    <location>
        <begin position="1008"/>
        <end position="1391"/>
    </location>
</feature>
<dbReference type="InterPro" id="IPR012340">
    <property type="entry name" value="NA-bd_OB-fold"/>
</dbReference>
<proteinExistence type="predicted"/>
<feature type="compositionally biased region" description="Basic and acidic residues" evidence="2">
    <location>
        <begin position="442"/>
        <end position="483"/>
    </location>
</feature>
<feature type="compositionally biased region" description="Low complexity" evidence="2">
    <location>
        <begin position="603"/>
        <end position="621"/>
    </location>
</feature>
<keyword evidence="5" id="KW-1185">Reference proteome</keyword>
<evidence type="ECO:0000256" key="2">
    <source>
        <dbReference type="SAM" id="MobiDB-lite"/>
    </source>
</evidence>
<evidence type="ECO:0000256" key="1">
    <source>
        <dbReference type="PROSITE-ProRule" id="PRU00339"/>
    </source>
</evidence>
<dbReference type="InterPro" id="IPR039190">
    <property type="entry name" value="TTC14"/>
</dbReference>
<feature type="compositionally biased region" description="Low complexity" evidence="2">
    <location>
        <begin position="1556"/>
        <end position="1565"/>
    </location>
</feature>
<feature type="compositionally biased region" description="Polar residues" evidence="2">
    <location>
        <begin position="916"/>
        <end position="930"/>
    </location>
</feature>
<dbReference type="SUPFAM" id="SSF50249">
    <property type="entry name" value="Nucleic acid-binding proteins"/>
    <property type="match status" value="1"/>
</dbReference>
<feature type="region of interest" description="Disordered" evidence="2">
    <location>
        <begin position="424"/>
        <end position="483"/>
    </location>
</feature>
<feature type="compositionally biased region" description="Basic and acidic residues" evidence="2">
    <location>
        <begin position="1566"/>
        <end position="1598"/>
    </location>
</feature>
<feature type="repeat" description="TPR" evidence="1">
    <location>
        <begin position="371"/>
        <end position="404"/>
    </location>
</feature>
<feature type="compositionally biased region" description="Basic and acidic residues" evidence="2">
    <location>
        <begin position="1289"/>
        <end position="1314"/>
    </location>
</feature>
<feature type="compositionally biased region" description="Basic and acidic residues" evidence="2">
    <location>
        <begin position="788"/>
        <end position="847"/>
    </location>
</feature>
<dbReference type="SUPFAM" id="SSF48452">
    <property type="entry name" value="TPR-like"/>
    <property type="match status" value="1"/>
</dbReference>
<evidence type="ECO:0000313" key="4">
    <source>
        <dbReference type="EMBL" id="CAH1782297.1"/>
    </source>
</evidence>
<feature type="compositionally biased region" description="Basic and acidic residues" evidence="2">
    <location>
        <begin position="855"/>
        <end position="884"/>
    </location>
</feature>
<dbReference type="Gene3D" id="1.25.40.10">
    <property type="entry name" value="Tetratricopeptide repeat domain"/>
    <property type="match status" value="1"/>
</dbReference>
<dbReference type="PANTHER" id="PTHR23184:SF9">
    <property type="entry name" value="TETRATRICOPEPTIDE REPEAT PROTEIN 14"/>
    <property type="match status" value="1"/>
</dbReference>
<protein>
    <recommendedName>
        <fullName evidence="3">S1 motif domain-containing protein</fullName>
    </recommendedName>
</protein>
<dbReference type="OrthoDB" id="1914839at2759"/>
<feature type="compositionally biased region" description="Polar residues" evidence="2">
    <location>
        <begin position="664"/>
        <end position="673"/>
    </location>
</feature>
<feature type="domain" description="S1 motif" evidence="3">
    <location>
        <begin position="118"/>
        <end position="200"/>
    </location>
</feature>
<feature type="compositionally biased region" description="Basic and acidic residues" evidence="2">
    <location>
        <begin position="1054"/>
        <end position="1144"/>
    </location>
</feature>
<dbReference type="EMBL" id="CAIIXF020000004">
    <property type="protein sequence ID" value="CAH1782297.1"/>
    <property type="molecule type" value="Genomic_DNA"/>
</dbReference>
<dbReference type="SMART" id="SM00316">
    <property type="entry name" value="S1"/>
    <property type="match status" value="1"/>
</dbReference>
<comment type="caution">
    <text evidence="4">The sequence shown here is derived from an EMBL/GenBank/DDBJ whole genome shotgun (WGS) entry which is preliminary data.</text>
</comment>
<feature type="compositionally biased region" description="Basic residues" evidence="2">
    <location>
        <begin position="1519"/>
        <end position="1530"/>
    </location>
</feature>
<dbReference type="Proteomes" id="UP000749559">
    <property type="component" value="Unassembled WGS sequence"/>
</dbReference>
<evidence type="ECO:0000259" key="3">
    <source>
        <dbReference type="PROSITE" id="PS50126"/>
    </source>
</evidence>
<feature type="compositionally biased region" description="Basic residues" evidence="2">
    <location>
        <begin position="885"/>
        <end position="913"/>
    </location>
</feature>
<sequence length="1685" mass="196741">MDPRLIEQAVAYHGGVLLDKLIKEQYEIENLPHLMAYGHGKADQVIRSENLKDKVHSFIARKGKHLFQRQDGHSHDPPATKNDKPDEEMYAVMPPIESFMGIPASFCKSHFYQSAEPGDLVIGIITAVQDSGLTVTLICMEDNKFRDMDHLRISAFCPIREVPKLYAQKDPLDGFSIRDKVKGIITYVEAEDEKIYISLLERSLPKDKQHVKVGLISDEDIPVHYRRALSASGKEYSDVMEKLLEFNNPANIKFLCNKFKMADMSSPTLMSGLANLVIPDTEYAESLRKEQSYKCSMKSVIEGVKYFKEGKYIEAVQHINKALQIDSKNVEALVARGALFANNESYVKAIEDFEAALEINGKHRNALKYVIETSMVYAKSLHEQGRVDDAVRYYNKVLRYDPGSKEAIILRDRVKNRHFEMQGTTMEEWEEEDFPESSKQSQDSRYREISPDEHYEKRRHGDDDDFHNFDRRKSGETQKEAKEKVIDDFDQYEADIEAFHNSDAPTSDNHEPPDKRSHSRDKSKTFRRSRSRSLSRGRSRSRSRSRDRRYSRDGKTSRRDRSRSRDRTEYRKNRDRSDDRRRSKSRRDLRKSRSNSRERGRSKSQSQDKSYSKNQRRSSSSSRDRNLSRSGRDFKIDSHDTRGKYEIRDPVDPSRSLPYDRNTQEFMNTTQMFIEQLSRGKPELVQSKHQHPLDAIINESSQDSKRKSLEPKHNMRQTEDDSRISRDAKHAKKDSDSHVDRRKREGIESHEDREIKEDMDSHVIQLTHTYKKESEKLKPSSLKGQLKSSERESRDSFDRLESRERHVKDREPTRDGSHDESLKRGSSKRDNKDNIDQSQRDLYDKSASKYKRSKSPVEVKRSRSSDIAERKALLAEIDKALEKKRAARRTSSAKRSRSPKRSSRSPRSKRSKRSVSGGQTSETHQPSKTHQPPERHQVQETHVMPTAPVQQIPGLGFSAYPHAQQAHPQMQAYASQFYDVGFFDNYLQQTKFQNPAMVQQQTYAPLKTAAAPSNEVVPESNKTDESMSIISEEQSKSWKQRSPSGETPRRSRSHKDQSPRSQDSVERSGSKKKSRDQERESLESHSDGGNRKSVSKERKRATKDEYKYDDRKKYEEKSNYSKDRKSSKYSDDEDEYEKKYEEKSKYKKDKKSSKYSDSEGDDYEKKHKDKKSSKYSDDDDCDKNKSDGKKKRYDSISKSEKQRSEKYETPDKYKYDKYSKSDKKSKYNRDEEDEEKYSKPAKKRSKHYTDEDDKDERYSKKYEKSAKKTESKKSERSKYSDSSDDDDDDYKKSRKYSDRKGKDKSTKRFEESSPKRSSKKYTFSSDEEYQRTSKKSDKYKLDYEKDIEKSTEKKKTKKDMYDPFDSDEPSYDIFSDDKKAKKQEDKRNIMTQDERRVIAKDERKVIAQEKNIQDERKIIQDERKIIVSEQSKEQRVIMIPTSVQKKKILQNRFGGKIVLKSETLQKKESTDVQKPVGVATRIPPHDKRSLRSRSKSPEVTRRIISGDKQRSKSGDRGRQSRSRSKSRDRHRSGDRSRQSRSKSSDRRRSSERRIIKSSPRSSSARSDQRSGSRDRRSLGEKSTKYTFPIEKRSRKSSDYDPPVIKVAKVSEKEIYGKWNDSDSDSESSRKKRKSRFDSTGIPKRTIANEPPKRLSPQKETILNEMESFLKSLKEVKKGKQEKKTN</sequence>
<feature type="compositionally biased region" description="Basic and acidic residues" evidence="2">
    <location>
        <begin position="1255"/>
        <end position="1281"/>
    </location>
</feature>
<feature type="compositionally biased region" description="Basic and acidic residues" evidence="2">
    <location>
        <begin position="508"/>
        <end position="524"/>
    </location>
</feature>
<feature type="region of interest" description="Disordered" evidence="2">
    <location>
        <begin position="500"/>
        <end position="942"/>
    </location>
</feature>
<dbReference type="PROSITE" id="PS50005">
    <property type="entry name" value="TPR"/>
    <property type="match status" value="3"/>
</dbReference>
<feature type="compositionally biased region" description="Basic and acidic residues" evidence="2">
    <location>
        <begin position="68"/>
        <end position="84"/>
    </location>
</feature>
<feature type="region of interest" description="Disordered" evidence="2">
    <location>
        <begin position="1464"/>
        <end position="1659"/>
    </location>
</feature>
<keyword evidence="1" id="KW-0802">TPR repeat</keyword>
<feature type="compositionally biased region" description="Basic residues" evidence="2">
    <location>
        <begin position="525"/>
        <end position="547"/>
    </location>
</feature>
<feature type="compositionally biased region" description="Basic and acidic residues" evidence="2">
    <location>
        <begin position="548"/>
        <end position="581"/>
    </location>
</feature>
<feature type="compositionally biased region" description="Basic and acidic residues" evidence="2">
    <location>
        <begin position="1328"/>
        <end position="1361"/>
    </location>
</feature>
<accession>A0A8S4NL01</accession>
<feature type="compositionally biased region" description="Basic and acidic residues" evidence="2">
    <location>
        <begin position="1172"/>
        <end position="1229"/>
    </location>
</feature>